<proteinExistence type="predicted"/>
<accession>A0A8D0FZC8</accession>
<protein>
    <submittedName>
        <fullName evidence="2">Uncharacterized protein</fullName>
    </submittedName>
</protein>
<dbReference type="Proteomes" id="UP000694551">
    <property type="component" value="Unplaced"/>
</dbReference>
<evidence type="ECO:0000313" key="2">
    <source>
        <dbReference type="Ensembl" id="ENSSOCP00000022030.1"/>
    </source>
</evidence>
<keyword evidence="3" id="KW-1185">Reference proteome</keyword>
<feature type="region of interest" description="Disordered" evidence="1">
    <location>
        <begin position="1"/>
        <end position="71"/>
    </location>
</feature>
<sequence>MALQEALSDKNPGPSCDLPSRTLQSPGTEAKSSPDEEGAEDEDYQPHDARGIPPGCQRLGGHRQASAVPHQQRGVTWRGWSHHPWVCLRVVWVRCWGMWCRGELCRVGLRVGLDDPKGLFQPE</sequence>
<dbReference type="AlphaFoldDB" id="A0A8D0FZC8"/>
<evidence type="ECO:0000313" key="3">
    <source>
        <dbReference type="Proteomes" id="UP000694551"/>
    </source>
</evidence>
<reference evidence="2" key="2">
    <citation type="submission" date="2025-09" db="UniProtKB">
        <authorList>
            <consortium name="Ensembl"/>
        </authorList>
    </citation>
    <scope>IDENTIFICATION</scope>
</reference>
<feature type="compositionally biased region" description="Polar residues" evidence="1">
    <location>
        <begin position="21"/>
        <end position="31"/>
    </location>
</feature>
<name>A0A8D0FZC8_STROC</name>
<organism evidence="2 3">
    <name type="scientific">Strix occidentalis caurina</name>
    <name type="common">northern spotted owl</name>
    <dbReference type="NCBI Taxonomy" id="311401"/>
    <lineage>
        <taxon>Eukaryota</taxon>
        <taxon>Metazoa</taxon>
        <taxon>Chordata</taxon>
        <taxon>Craniata</taxon>
        <taxon>Vertebrata</taxon>
        <taxon>Euteleostomi</taxon>
        <taxon>Archelosauria</taxon>
        <taxon>Archosauria</taxon>
        <taxon>Dinosauria</taxon>
        <taxon>Saurischia</taxon>
        <taxon>Theropoda</taxon>
        <taxon>Coelurosauria</taxon>
        <taxon>Aves</taxon>
        <taxon>Neognathae</taxon>
        <taxon>Neoaves</taxon>
        <taxon>Telluraves</taxon>
        <taxon>Strigiformes</taxon>
        <taxon>Strigidae</taxon>
        <taxon>Strix</taxon>
    </lineage>
</organism>
<reference evidence="2" key="1">
    <citation type="submission" date="2025-08" db="UniProtKB">
        <authorList>
            <consortium name="Ensembl"/>
        </authorList>
    </citation>
    <scope>IDENTIFICATION</scope>
</reference>
<dbReference type="Ensembl" id="ENSSOCT00000022577.1">
    <property type="protein sequence ID" value="ENSSOCP00000022030.1"/>
    <property type="gene ID" value="ENSSOCG00000016411.1"/>
</dbReference>
<evidence type="ECO:0000256" key="1">
    <source>
        <dbReference type="SAM" id="MobiDB-lite"/>
    </source>
</evidence>